<organism evidence="2 3">
    <name type="scientific">Candidatus Wildermuthbacteria bacterium RIFCSPHIGHO2_02_FULL_47_17</name>
    <dbReference type="NCBI Taxonomy" id="1802452"/>
    <lineage>
        <taxon>Bacteria</taxon>
        <taxon>Candidatus Wildermuthiibacteriota</taxon>
    </lineage>
</organism>
<dbReference type="InterPro" id="IPR017938">
    <property type="entry name" value="Riboflavin_synthase-like_b-brl"/>
</dbReference>
<dbReference type="InterPro" id="IPR039261">
    <property type="entry name" value="FNR_nucleotide-bd"/>
</dbReference>
<dbReference type="PANTHER" id="PTHR47354:SF5">
    <property type="entry name" value="PROTEIN RFBI"/>
    <property type="match status" value="1"/>
</dbReference>
<dbReference type="SUPFAM" id="SSF63380">
    <property type="entry name" value="Riboflavin synthase domain-like"/>
    <property type="match status" value="1"/>
</dbReference>
<accession>A0A1G2R7T2</accession>
<dbReference type="GO" id="GO:0016491">
    <property type="term" value="F:oxidoreductase activity"/>
    <property type="evidence" value="ECO:0007669"/>
    <property type="project" value="InterPro"/>
</dbReference>
<dbReference type="PANTHER" id="PTHR47354">
    <property type="entry name" value="NADH OXIDOREDUCTASE HCR"/>
    <property type="match status" value="1"/>
</dbReference>
<dbReference type="InterPro" id="IPR008333">
    <property type="entry name" value="Cbr1-like_FAD-bd_dom"/>
</dbReference>
<gene>
    <name evidence="2" type="ORF">A3D59_01130</name>
</gene>
<comment type="caution">
    <text evidence="2">The sequence shown here is derived from an EMBL/GenBank/DDBJ whole genome shotgun (WGS) entry which is preliminary data.</text>
</comment>
<sequence>MYCTIKKMNEIARVKVLKVRHLTDSTFVLRVERKGFEFIPGQCVNIGLTDEAVNREYSTYSGINDKYLEFLIKEVTGGIVSPALKKLKKGNGVSVDGAYGLFIIPKPEAKQKYLFIGSGTGIAPFHSFVKSYPGLDYTLLHGIRTGDEQYDRKDYDPKRYVACVSRERKGGFHGRVTDYLRKHPVNPKTVCYLCGNSEMINEVYDILRSQGVNGTNIITEVFF</sequence>
<protein>
    <submittedName>
        <fullName evidence="2">Oxidoreductase</fullName>
    </submittedName>
</protein>
<dbReference type="Gene3D" id="3.40.50.80">
    <property type="entry name" value="Nucleotide-binding domain of ferredoxin-NADP reductase (FNR) module"/>
    <property type="match status" value="1"/>
</dbReference>
<dbReference type="Gene3D" id="2.40.30.10">
    <property type="entry name" value="Translation factors"/>
    <property type="match status" value="1"/>
</dbReference>
<dbReference type="EMBL" id="MHTX01000008">
    <property type="protein sequence ID" value="OHA68767.1"/>
    <property type="molecule type" value="Genomic_DNA"/>
</dbReference>
<reference evidence="2 3" key="1">
    <citation type="journal article" date="2016" name="Nat. Commun.">
        <title>Thousands of microbial genomes shed light on interconnected biogeochemical processes in an aquifer system.</title>
        <authorList>
            <person name="Anantharaman K."/>
            <person name="Brown C.T."/>
            <person name="Hug L.A."/>
            <person name="Sharon I."/>
            <person name="Castelle C.J."/>
            <person name="Probst A.J."/>
            <person name="Thomas B.C."/>
            <person name="Singh A."/>
            <person name="Wilkins M.J."/>
            <person name="Karaoz U."/>
            <person name="Brodie E.L."/>
            <person name="Williams K.H."/>
            <person name="Hubbard S.S."/>
            <person name="Banfield J.F."/>
        </authorList>
    </citation>
    <scope>NUCLEOTIDE SEQUENCE [LARGE SCALE GENOMIC DNA]</scope>
</reference>
<proteinExistence type="predicted"/>
<dbReference type="PROSITE" id="PS51384">
    <property type="entry name" value="FAD_FR"/>
    <property type="match status" value="1"/>
</dbReference>
<dbReference type="AlphaFoldDB" id="A0A1G2R7T2"/>
<dbReference type="SUPFAM" id="SSF52343">
    <property type="entry name" value="Ferredoxin reductase-like, C-terminal NADP-linked domain"/>
    <property type="match status" value="1"/>
</dbReference>
<dbReference type="Proteomes" id="UP000179258">
    <property type="component" value="Unassembled WGS sequence"/>
</dbReference>
<feature type="domain" description="FAD-binding FR-type" evidence="1">
    <location>
        <begin position="9"/>
        <end position="105"/>
    </location>
</feature>
<dbReference type="Pfam" id="PF00175">
    <property type="entry name" value="NAD_binding_1"/>
    <property type="match status" value="1"/>
</dbReference>
<evidence type="ECO:0000313" key="2">
    <source>
        <dbReference type="EMBL" id="OHA68767.1"/>
    </source>
</evidence>
<dbReference type="Pfam" id="PF00970">
    <property type="entry name" value="FAD_binding_6"/>
    <property type="match status" value="1"/>
</dbReference>
<name>A0A1G2R7T2_9BACT</name>
<dbReference type="InterPro" id="IPR017927">
    <property type="entry name" value="FAD-bd_FR_type"/>
</dbReference>
<dbReference type="InterPro" id="IPR050415">
    <property type="entry name" value="MRET"/>
</dbReference>
<dbReference type="InterPro" id="IPR001433">
    <property type="entry name" value="OxRdtase_FAD/NAD-bd"/>
</dbReference>
<evidence type="ECO:0000313" key="3">
    <source>
        <dbReference type="Proteomes" id="UP000179258"/>
    </source>
</evidence>
<evidence type="ECO:0000259" key="1">
    <source>
        <dbReference type="PROSITE" id="PS51384"/>
    </source>
</evidence>